<evidence type="ECO:0000256" key="11">
    <source>
        <dbReference type="ARBA" id="ARBA00023242"/>
    </source>
</evidence>
<gene>
    <name evidence="18" type="ORF">AGERDE_LOCUS4121</name>
</gene>
<keyword evidence="9" id="KW-0460">Magnesium</keyword>
<dbReference type="InterPro" id="IPR006086">
    <property type="entry name" value="XPG-I_dom"/>
</dbReference>
<evidence type="ECO:0000256" key="7">
    <source>
        <dbReference type="ARBA" id="ARBA00022763"/>
    </source>
</evidence>
<keyword evidence="11" id="KW-0539">Nucleus</keyword>
<feature type="compositionally biased region" description="Basic residues" evidence="15">
    <location>
        <begin position="1095"/>
        <end position="1113"/>
    </location>
</feature>
<reference evidence="18" key="1">
    <citation type="submission" date="2021-06" db="EMBL/GenBank/DDBJ databases">
        <authorList>
            <person name="Kallberg Y."/>
            <person name="Tangrot J."/>
            <person name="Rosling A."/>
        </authorList>
    </citation>
    <scope>NUCLEOTIDE SEQUENCE</scope>
    <source>
        <strain evidence="18">MT106</strain>
    </source>
</reference>
<protein>
    <submittedName>
        <fullName evidence="18">10293_t:CDS:1</fullName>
    </submittedName>
</protein>
<dbReference type="CDD" id="cd09904">
    <property type="entry name" value="H3TH_XPG"/>
    <property type="match status" value="1"/>
</dbReference>
<dbReference type="InterPro" id="IPR006085">
    <property type="entry name" value="XPG_DNA_repair_N"/>
</dbReference>
<dbReference type="InterPro" id="IPR036279">
    <property type="entry name" value="5-3_exonuclease_C_sf"/>
</dbReference>
<dbReference type="Gene3D" id="3.40.50.1010">
    <property type="entry name" value="5'-nuclease"/>
    <property type="match status" value="2"/>
</dbReference>
<dbReference type="SMART" id="SM00485">
    <property type="entry name" value="XPGN"/>
    <property type="match status" value="1"/>
</dbReference>
<dbReference type="AlphaFoldDB" id="A0A9N8ZK28"/>
<dbReference type="SMART" id="SM00279">
    <property type="entry name" value="HhH2"/>
    <property type="match status" value="1"/>
</dbReference>
<evidence type="ECO:0000256" key="3">
    <source>
        <dbReference type="ARBA" id="ARBA00005283"/>
    </source>
</evidence>
<feature type="compositionally biased region" description="Low complexity" evidence="15">
    <location>
        <begin position="952"/>
        <end position="961"/>
    </location>
</feature>
<keyword evidence="7" id="KW-0227">DNA damage</keyword>
<feature type="region of interest" description="Disordered" evidence="15">
    <location>
        <begin position="460"/>
        <end position="482"/>
    </location>
</feature>
<evidence type="ECO:0000256" key="12">
    <source>
        <dbReference type="ARBA" id="ARBA00038112"/>
    </source>
</evidence>
<dbReference type="InterPro" id="IPR006084">
    <property type="entry name" value="XPG/Rad2"/>
</dbReference>
<evidence type="ECO:0000256" key="5">
    <source>
        <dbReference type="ARBA" id="ARBA00022723"/>
    </source>
</evidence>
<feature type="compositionally biased region" description="Acidic residues" evidence="15">
    <location>
        <begin position="1026"/>
        <end position="1035"/>
    </location>
</feature>
<dbReference type="PANTHER" id="PTHR16171:SF7">
    <property type="entry name" value="DNA REPAIR PROTEIN RAD2"/>
    <property type="match status" value="1"/>
</dbReference>
<dbReference type="EMBL" id="CAJVPL010000448">
    <property type="protein sequence ID" value="CAG8498454.1"/>
    <property type="molecule type" value="Genomic_DNA"/>
</dbReference>
<feature type="compositionally biased region" description="Basic residues" evidence="15">
    <location>
        <begin position="1040"/>
        <end position="1050"/>
    </location>
</feature>
<feature type="region of interest" description="Disordered" evidence="15">
    <location>
        <begin position="910"/>
        <end position="1113"/>
    </location>
</feature>
<accession>A0A9N8ZK28</accession>
<dbReference type="CDD" id="cd09868">
    <property type="entry name" value="PIN_XPG_RAD2"/>
    <property type="match status" value="2"/>
</dbReference>
<dbReference type="InterPro" id="IPR001044">
    <property type="entry name" value="XPG/Rad2_eukaryotes"/>
</dbReference>
<evidence type="ECO:0000256" key="6">
    <source>
        <dbReference type="ARBA" id="ARBA00022759"/>
    </source>
</evidence>
<keyword evidence="14" id="KW-0175">Coiled coil</keyword>
<evidence type="ECO:0000256" key="1">
    <source>
        <dbReference type="ARBA" id="ARBA00001946"/>
    </source>
</evidence>
<dbReference type="Gene3D" id="1.10.150.20">
    <property type="entry name" value="5' to 3' exonuclease, C-terminal subdomain"/>
    <property type="match status" value="1"/>
</dbReference>
<organism evidence="18 19">
    <name type="scientific">Ambispora gerdemannii</name>
    <dbReference type="NCBI Taxonomy" id="144530"/>
    <lineage>
        <taxon>Eukaryota</taxon>
        <taxon>Fungi</taxon>
        <taxon>Fungi incertae sedis</taxon>
        <taxon>Mucoromycota</taxon>
        <taxon>Glomeromycotina</taxon>
        <taxon>Glomeromycetes</taxon>
        <taxon>Archaeosporales</taxon>
        <taxon>Ambisporaceae</taxon>
        <taxon>Ambispora</taxon>
    </lineage>
</organism>
<keyword evidence="19" id="KW-1185">Reference proteome</keyword>
<keyword evidence="5" id="KW-0479">Metal-binding</keyword>
<dbReference type="FunFam" id="3.40.50.1010:FF:000025">
    <property type="entry name" value="DNA repair protein RAD2"/>
    <property type="match status" value="1"/>
</dbReference>
<dbReference type="OrthoDB" id="31113at2759"/>
<dbReference type="FunFam" id="1.10.150.20:FF:000030">
    <property type="entry name" value="Flap endonuclease GEN-like 1"/>
    <property type="match status" value="1"/>
</dbReference>
<evidence type="ECO:0000256" key="14">
    <source>
        <dbReference type="SAM" id="Coils"/>
    </source>
</evidence>
<dbReference type="GO" id="GO:0006289">
    <property type="term" value="P:nucleotide-excision repair"/>
    <property type="evidence" value="ECO:0007669"/>
    <property type="project" value="InterPro"/>
</dbReference>
<evidence type="ECO:0000256" key="15">
    <source>
        <dbReference type="SAM" id="MobiDB-lite"/>
    </source>
</evidence>
<dbReference type="PRINTS" id="PR00066">
    <property type="entry name" value="XRODRMPGMNTG"/>
</dbReference>
<sequence>MGVKGLWSLLEPVARPIKLEKLEALVITEFQCIWLHQFLKAMRDKNGNSLKNAHLLGFFRRICKLLFYNIKPVFVFDGGIPALKRQTVVERRRRRAGKTKNLQKTAEKILANQLRLRAIEESEKKNDDFKPNTGPQNKPIITDDTVYYGEHNLTPAQLHKRKKMDEYELPPIIGGIESMIQKDDVRFANEEDLRRFIEEFKIKSDDIDIDSEGFRSLPLEMQYEIVGELRLKSRQTSYESLTQKFLEVGNNALSNKTTASSKPVRVAAERNREYVLIKNDDGFGGWTMGKSAGMKVEPIKLEPSSESDENDDWEEVNASTNENYVSEDEKIETIMAKFVALDKSHESLFSEGQTEELDLPLESFYAFWVSRMPPDFCDEFSDHETLIRTAFYEWDEEELEAQKSVVEKKLGKLKDGDEKKLEIFEYWRNLLSATLAWRQMRNTDLMDMTSKMENLDSDSLIDDDYESEDNTKNTNYNSMEASNVNETYDNSLEADSFPNAEKETMRLTIQSNSIDNDSVVNTEYKKNVLISDVSDLNASDETNRNVEKMQQEIDELSSRSVSSSKDIKTKLEQNISNTKNKFEFDLNLNGNQQEEAMSIDDDNHTEAKINELKENDNVNERDASIQMVEENSEFARFMSQLKSKDLNEIRQELNDEIETLNQQQRREMRDTDELTQTMINDCQQLLQLFGIPYIIAPMEAEAQCAELCRLSLVDGIVTDDSDVFLFGGTRVYKNMFNQQQFVECFLMHDLEREMNLDREKLIRLAHLLGSDYTEGLPGVGVVTAMEILNEFPDDNGLEKFKEWWNGVQSGLSMDEEAENSFRKKFASIIHNFSKIHVREAYINPQVDDSTMSFEWGVPDLNALKDFLMVNLLWTQDKIDETLIPIIRNKNQRNAESISTQRQQATIDSFFDMTGGTGDFPKTSKQAQHKSARIQRIVDGWKKKNKRSQSGTNNSSEENNNNSEEEMKSNRIGSSSSTRAIRRDRNNDNDDSGEIKNIKKRKVADEQGKTQKDNDGNMTSGTSSSDDSSEESDSDDDKSVAKRGRKLKTAKYSRFFPRPTKKISRAKKSEPKTSKDISNNSPNYVELQSMGSSSRGRGRGAGRGKRTRARGRGI</sequence>
<name>A0A9N8ZK28_9GLOM</name>
<dbReference type="GO" id="GO:0003697">
    <property type="term" value="F:single-stranded DNA binding"/>
    <property type="evidence" value="ECO:0007669"/>
    <property type="project" value="InterPro"/>
</dbReference>
<keyword evidence="4" id="KW-0540">Nuclease</keyword>
<evidence type="ECO:0000256" key="9">
    <source>
        <dbReference type="ARBA" id="ARBA00022842"/>
    </source>
</evidence>
<comment type="subcellular location">
    <subcellularLocation>
        <location evidence="2">Nucleus</location>
    </subcellularLocation>
</comment>
<comment type="cofactor">
    <cofactor evidence="1">
        <name>Mg(2+)</name>
        <dbReference type="ChEBI" id="CHEBI:18420"/>
    </cofactor>
</comment>
<keyword evidence="8" id="KW-0378">Hydrolase</keyword>
<feature type="domain" description="XPG-I" evidence="16">
    <location>
        <begin position="687"/>
        <end position="756"/>
    </location>
</feature>
<dbReference type="PRINTS" id="PR00853">
    <property type="entry name" value="XPGRADSUPER"/>
</dbReference>
<dbReference type="InterPro" id="IPR029060">
    <property type="entry name" value="PIN-like_dom_sf"/>
</dbReference>
<comment type="similarity">
    <text evidence="12">Belongs to the XPG/RAD2 endonuclease family. GEN subfamily.</text>
</comment>
<keyword evidence="10" id="KW-0234">DNA repair</keyword>
<evidence type="ECO:0000256" key="10">
    <source>
        <dbReference type="ARBA" id="ARBA00023204"/>
    </source>
</evidence>
<dbReference type="InterPro" id="IPR008918">
    <property type="entry name" value="HhH2"/>
</dbReference>
<proteinExistence type="inferred from homology"/>
<feature type="domain" description="XPG N-terminal" evidence="17">
    <location>
        <begin position="1"/>
        <end position="98"/>
    </location>
</feature>
<keyword evidence="6" id="KW-0255">Endonuclease</keyword>
<dbReference type="SUPFAM" id="SSF88723">
    <property type="entry name" value="PIN domain-like"/>
    <property type="match status" value="1"/>
</dbReference>
<comment type="similarity">
    <text evidence="3">Belongs to the XPG/RAD2 endonuclease family. XPG subfamily.</text>
</comment>
<evidence type="ECO:0000313" key="19">
    <source>
        <dbReference type="Proteomes" id="UP000789831"/>
    </source>
</evidence>
<feature type="compositionally biased region" description="Basic and acidic residues" evidence="15">
    <location>
        <begin position="980"/>
        <end position="1014"/>
    </location>
</feature>
<dbReference type="SMART" id="SM00484">
    <property type="entry name" value="XPGI"/>
    <property type="match status" value="1"/>
</dbReference>
<comment type="caution">
    <text evidence="18">The sequence shown here is derived from an EMBL/GenBank/DDBJ whole genome shotgun (WGS) entry which is preliminary data.</text>
</comment>
<evidence type="ECO:0000259" key="17">
    <source>
        <dbReference type="SMART" id="SM00485"/>
    </source>
</evidence>
<dbReference type="Pfam" id="PF00867">
    <property type="entry name" value="XPG_I"/>
    <property type="match status" value="1"/>
</dbReference>
<evidence type="ECO:0000256" key="13">
    <source>
        <dbReference type="ARBA" id="ARBA00053135"/>
    </source>
</evidence>
<evidence type="ECO:0000313" key="18">
    <source>
        <dbReference type="EMBL" id="CAG8498454.1"/>
    </source>
</evidence>
<evidence type="ECO:0000256" key="2">
    <source>
        <dbReference type="ARBA" id="ARBA00004123"/>
    </source>
</evidence>
<comment type="function">
    <text evidence="13">Single-stranded DNA endonuclease involved in excision repair of DNA damaged with UV light, bulky adducts, or cross-linking agents. Essential for the incision step of excision-repair.</text>
</comment>
<dbReference type="SUPFAM" id="SSF47807">
    <property type="entry name" value="5' to 3' exonuclease, C-terminal subdomain"/>
    <property type="match status" value="1"/>
</dbReference>
<dbReference type="InterPro" id="IPR019974">
    <property type="entry name" value="XPG_CS"/>
</dbReference>
<dbReference type="GO" id="GO:0046872">
    <property type="term" value="F:metal ion binding"/>
    <property type="evidence" value="ECO:0007669"/>
    <property type="project" value="UniProtKB-KW"/>
</dbReference>
<dbReference type="PROSITE" id="PS00841">
    <property type="entry name" value="XPG_1"/>
    <property type="match status" value="1"/>
</dbReference>
<dbReference type="Pfam" id="PF00752">
    <property type="entry name" value="XPG_N"/>
    <property type="match status" value="1"/>
</dbReference>
<dbReference type="Proteomes" id="UP000789831">
    <property type="component" value="Unassembled WGS sequence"/>
</dbReference>
<dbReference type="GO" id="GO:0048256">
    <property type="term" value="F:flap endonuclease activity"/>
    <property type="evidence" value="ECO:0007669"/>
    <property type="project" value="UniProtKB-ARBA"/>
</dbReference>
<evidence type="ECO:0000256" key="4">
    <source>
        <dbReference type="ARBA" id="ARBA00022722"/>
    </source>
</evidence>
<dbReference type="GO" id="GO:0005634">
    <property type="term" value="C:nucleus"/>
    <property type="evidence" value="ECO:0007669"/>
    <property type="project" value="UniProtKB-SubCell"/>
</dbReference>
<dbReference type="PROSITE" id="PS00842">
    <property type="entry name" value="XPG_2"/>
    <property type="match status" value="1"/>
</dbReference>
<evidence type="ECO:0000259" key="16">
    <source>
        <dbReference type="SMART" id="SM00484"/>
    </source>
</evidence>
<dbReference type="PANTHER" id="PTHR16171">
    <property type="entry name" value="DNA REPAIR PROTEIN COMPLEMENTING XP-G CELLS-RELATED"/>
    <property type="match status" value="1"/>
</dbReference>
<feature type="compositionally biased region" description="Polar residues" evidence="15">
    <location>
        <begin position="472"/>
        <end position="482"/>
    </location>
</feature>
<feature type="coiled-coil region" evidence="14">
    <location>
        <begin position="643"/>
        <end position="674"/>
    </location>
</feature>
<evidence type="ECO:0000256" key="8">
    <source>
        <dbReference type="ARBA" id="ARBA00022801"/>
    </source>
</evidence>